<accession>A0A376B446</accession>
<proteinExistence type="predicted"/>
<name>A0A376B446_9ASCO</name>
<gene>
    <name evidence="1" type="ORF">SCODWIG_01226</name>
</gene>
<dbReference type="VEuPathDB" id="FungiDB:SCODWIG_01226"/>
<sequence>MLSIVNPRFRLSSPSKPERYLKRLHPILKRFIHKPPSYFSYSSSDSTPNAPHIYTGTGNASNNVRKSFLEFAMVISVVALSFFAIDNYRSRLQLEAKLQNLIFEQTKQHELYTKQVNGIRRKRELQILNERKSIQIREMKMALHIALLRKQLIENGITDPISIDEVLKEYGDKVMMENSISNISGTHLWLNGDEQILKKYLPNVREYDLKDINNNTSSISTKK</sequence>
<evidence type="ECO:0000313" key="1">
    <source>
        <dbReference type="EMBL" id="SSD59465.1"/>
    </source>
</evidence>
<reference evidence="2" key="1">
    <citation type="submission" date="2018-06" db="EMBL/GenBank/DDBJ databases">
        <authorList>
            <person name="Guldener U."/>
        </authorList>
    </citation>
    <scope>NUCLEOTIDE SEQUENCE [LARGE SCALE GENOMIC DNA]</scope>
    <source>
        <strain evidence="2">UTAD17</strain>
    </source>
</reference>
<dbReference type="Proteomes" id="UP000262825">
    <property type="component" value="Unassembled WGS sequence"/>
</dbReference>
<protein>
    <submittedName>
        <fullName evidence="1">Uncharacterized protein</fullName>
    </submittedName>
</protein>
<evidence type="ECO:0000313" key="2">
    <source>
        <dbReference type="Proteomes" id="UP000262825"/>
    </source>
</evidence>
<dbReference type="EMBL" id="UFAJ01000146">
    <property type="protein sequence ID" value="SSD59465.1"/>
    <property type="molecule type" value="Genomic_DNA"/>
</dbReference>
<dbReference type="AlphaFoldDB" id="A0A376B446"/>
<organism evidence="1 2">
    <name type="scientific">Saccharomycodes ludwigii</name>
    <dbReference type="NCBI Taxonomy" id="36035"/>
    <lineage>
        <taxon>Eukaryota</taxon>
        <taxon>Fungi</taxon>
        <taxon>Dikarya</taxon>
        <taxon>Ascomycota</taxon>
        <taxon>Saccharomycotina</taxon>
        <taxon>Saccharomycetes</taxon>
        <taxon>Saccharomycodales</taxon>
        <taxon>Saccharomycodaceae</taxon>
        <taxon>Saccharomycodes</taxon>
    </lineage>
</organism>
<keyword evidence="2" id="KW-1185">Reference proteome</keyword>